<comment type="caution">
    <text evidence="1">The sequence shown here is derived from an EMBL/GenBank/DDBJ whole genome shotgun (WGS) entry which is preliminary data.</text>
</comment>
<accession>A0ACD3QUU8</accession>
<organism evidence="1 2">
    <name type="scientific">Larimichthys crocea</name>
    <name type="common">Large yellow croaker</name>
    <name type="synonym">Pseudosciaena crocea</name>
    <dbReference type="NCBI Taxonomy" id="215358"/>
    <lineage>
        <taxon>Eukaryota</taxon>
        <taxon>Metazoa</taxon>
        <taxon>Chordata</taxon>
        <taxon>Craniata</taxon>
        <taxon>Vertebrata</taxon>
        <taxon>Euteleostomi</taxon>
        <taxon>Actinopterygii</taxon>
        <taxon>Neopterygii</taxon>
        <taxon>Teleostei</taxon>
        <taxon>Neoteleostei</taxon>
        <taxon>Acanthomorphata</taxon>
        <taxon>Eupercaria</taxon>
        <taxon>Sciaenidae</taxon>
        <taxon>Larimichthys</taxon>
    </lineage>
</organism>
<name>A0ACD3QUU8_LARCR</name>
<reference evidence="1" key="1">
    <citation type="submission" date="2018-11" db="EMBL/GenBank/DDBJ databases">
        <title>The sequence and de novo assembly of Larimichthys crocea genome using PacBio and Hi-C technologies.</title>
        <authorList>
            <person name="Xu P."/>
            <person name="Chen B."/>
            <person name="Zhou Z."/>
            <person name="Ke Q."/>
            <person name="Wu Y."/>
            <person name="Bai H."/>
            <person name="Pu F."/>
        </authorList>
    </citation>
    <scope>NUCLEOTIDE SEQUENCE</scope>
    <source>
        <tissue evidence="1">Muscle</tissue>
    </source>
</reference>
<evidence type="ECO:0000313" key="2">
    <source>
        <dbReference type="Proteomes" id="UP000793456"/>
    </source>
</evidence>
<keyword evidence="2" id="KW-1185">Reference proteome</keyword>
<dbReference type="EMBL" id="CM011687">
    <property type="protein sequence ID" value="TMS10847.1"/>
    <property type="molecule type" value="Genomic_DNA"/>
</dbReference>
<evidence type="ECO:0000313" key="1">
    <source>
        <dbReference type="EMBL" id="TMS10847.1"/>
    </source>
</evidence>
<protein>
    <submittedName>
        <fullName evidence="1">Uncharacterized protein</fullName>
    </submittedName>
</protein>
<proteinExistence type="predicted"/>
<feature type="non-terminal residue" evidence="1">
    <location>
        <position position="1"/>
    </location>
</feature>
<dbReference type="Proteomes" id="UP000793456">
    <property type="component" value="Chromosome XIV"/>
</dbReference>
<sequence length="2119" mass="230718">GDECFEVDRRSGDIRTTGRPLTPSREYQLSVQAVDGRGRKGRPATVAILAGYRPPQFTNSTYSLNVPENTPVGQPVSVVQAVSFQKKTLSYMLLLNPGNLFSINQESGALSLTRTVDYESGHNLHTLQVVVHVTDENDCSPEFLHSIYSRDNVPESIAPGTSLLQVLARDCDSSVNSELSYFVHGADFDITSGGVVSPARRLDYERPNHVYEFVVVAVDAGTPPRTGTASVRIRVANSNDEAPVFSQSAYKTFLSEDAGPDTLVAIVHANDPDGDAVSYAITGGNEDSNFLLDNQKGPQYVLNITATDDNASGGPYPLSSSAQVIVGINDINNNKPVFQECQNYSLNAVVLENQPPGTFVLRVQARDADMGVNGEVRYGIMHRDGVSSGFDIDPDTGVITTTARFDRERQREFTLSVTATDQAEEPLIGICPITVLIADQNDNDPKFENSRYQYFLREDTPVGTSFLRAAAHDDDQGSNAAITYSLSNQKPAYLHINPSTGWIYVNHPISQTSRINQQIVASDGGNRSSSVELTVIITNVHNQPPLWEQPEYWVTVPENTVRDAKIVTIKATSPLGDPRVTYNLEEGQVPETNMPVRFYVKPNRADSSASILVAENLDYETTRFFALRVRVQNVAAVPLASFTTVYVNVTDVNDNVPFFLSSTYEATVPEGAEIGTSVAQVSATDLDSGLHGMIHYVILKDESGDSQFFNIDSRSGVIVTRASFDREQKASYLIEVQSQDGSESARPGQQGQPNTDTAYVRIFITDVNDNAPAFARPVYEVSVEEDEEVGFVLITVTANDEDEGANAKLRYQITSGNTMGTFDVEPEVGTIFVAQPLDYEMEQRYELRLVASDGKWENETLVVVQVVNRNDEAPVFSQTEYHAVVTEELTQLPVFILEVSATDPDQEADQTALRYSLHGQGAGGEFTIDEQTGRIYAQRRLDREERPAWRFLVLATDEGGAGLTGFADVLLEVRDVNDNAPFFPCPALEVDGCFVGQVPENSPADTSVMEMRAMDLDDPNEGKNAMLTYNIIKNVRNEINLNLFSINASTGTIYTVLRSLDREAEERYLVVVEARDGGGLAGTGTATIMVSDVNDHPPVFTQRLYTTQVTEDLEVNSEVLVVSATDGDEGENAVVTFSIVGGDEDRKFFVETDKVNRRGVIKLKKKVDFEKPHERTFNLTLKAEDADFFSLAYCLVQVEDSNDHAPVFFPQFYESPAMSEDVPVGTIVAQVTASDLDSGQNGRFSYSISKESDPYGQFLVDQSGWVVVADSLDREKISQHRIMVLATDAGTPPLTGTAIVMVTILDINDNGPEFEVAYKPVVWENTAAPQPVRMNETSLLLHATDRDTSTNGGPFSIRLLMLTSDATNFNLTDFRNGSASVTALRTFDRERQKEYHLPILMIDSGSPPMSSTSTLTVIIGDRNDHPHSPGHTDFIVYSYEGILPTTALGRVQSPDLDDWSEKVYRFEGKPSRDGTPPGSYRLQVRVSDHTWPDVTSTAQVDVRELPQDALQNAASVRLSNLTVEEFFSGEESRFSRLGRALAELLHTEPENVQIFSVSAATGQRGDKALDVWFAAHGSPYYKTEKLHGYVAANKAELEAMLGVSVSQVGIDKCPSTDCSQTGGCSSDASFSQAPVALSTGNTSLVSLFASTTARCGCRGREAIHLPCSAYPTNPCLNGGTCQDGPLGYRCKCPPMFDGPECQQTKHSFGGQGYAWFPPIMPCFQSHISLEFLAESANGLLLYNGPLGHAHSGEREDFIAVELRNGVPALSINHGSGTLTLQLPPKSTATDRRWHRLDIISDGKVYDLASPGESVGSSPGCRLTDGVVVRYQLRGGGSSRRTNIQLLLRTRATSGSLLSVTSREANEYIVLEVMEGHLSVRVNLGDGAHALRLPGQRVDIGQWVLVSLSRHDNLFTLQLEQGRRFTGGPGPAGEPQGDGGSPSRRDGRQRPDAGRQGGLSGLSAGRSFQRSGPASGRAEPGLGDGPGETWRHLRLLQQRLQQPAVPQPAALHRPVEEAPVQSSPGSQEEVHPSGSSCSSSAPYLSIPHHHHHHHQHANYASDATYANYTAHEMSDGGGAGAGGGGYAPSGSRSHETESEHRASVLSMNGRIITKTLCDVA</sequence>
<gene>
    <name evidence="1" type="ORF">E3U43_019840</name>
</gene>